<keyword evidence="4" id="KW-0067">ATP-binding</keyword>
<feature type="transmembrane region" description="Helical" evidence="7">
    <location>
        <begin position="425"/>
        <end position="444"/>
    </location>
</feature>
<dbReference type="InterPro" id="IPR039421">
    <property type="entry name" value="Type_1_exporter"/>
</dbReference>
<dbReference type="GO" id="GO:0016887">
    <property type="term" value="F:ATP hydrolysis activity"/>
    <property type="evidence" value="ECO:0007669"/>
    <property type="project" value="InterPro"/>
</dbReference>
<dbReference type="OrthoDB" id="5893288at2"/>
<evidence type="ECO:0000256" key="3">
    <source>
        <dbReference type="ARBA" id="ARBA00022741"/>
    </source>
</evidence>
<dbReference type="InterPro" id="IPR011527">
    <property type="entry name" value="ABC1_TM_dom"/>
</dbReference>
<evidence type="ECO:0000256" key="4">
    <source>
        <dbReference type="ARBA" id="ARBA00022840"/>
    </source>
</evidence>
<sequence length="715" mass="80136">MQGFVNIADVNQRLKTFNHSWIGQVNEKNPLVSTMSTWLVAIGWEGTAEKLADFIILDEDSTFANIEKTFTRLGYKTSQETINLKHYQNMTVPFYIEGNGIEGLVVEYNQGQVLIWDPYSGQLESRSTPEYVVNVIFIDDYSRYFKEPPPQTADKTNWLKHAFFRYKTEMNLLLLLSFFINLMGLVTPLYIMSIYNLALTSGSMSTLGWIAVGATIACTFEFMLKNVRLRILASSGRELAETISYEVFCKLIWLPYRLIKNAGVTNQIARIKDIDQFRKLVTSTGTLAYLDLPFIVIFIGALVILAGSAALVTLGGIALFVAFGFYARFQYQSQMMKSSRANSNKQSSWFEVLGNLRIIKSLPLAQILKVRFDIANGQSAKDSYRLAGLQGFIGDFGAFLTQFIGVLSIVVTVEGVLAQEIEPGVMIAMVMLVWKALGPLQAIYNTIIRMKQLSISGHQINRLMSLDDERTSLSNSLPIEQLDGNVELMNINYRYPGTSTGLTQISANFYKGDIVSIVGPSGSGKSTLLRIIAGLYDNYQGKVVVDNYNLQQFPSYVYRNAITYIPQDTWLYNCTVRQNFMLAVSNIDDFEMQSALKSFGLEKWLPDGLDTVLDKLFLDALPSGIKVRLKLSMAFCKRTGLVILDEPGLGLDLESSYQFRAKLKELSRGATVVIATRNTEYLRLSDKALLLDAMGNQKYFGASDKVITSLAKQIK</sequence>
<dbReference type="Proteomes" id="UP000241771">
    <property type="component" value="Unassembled WGS sequence"/>
</dbReference>
<evidence type="ECO:0000256" key="7">
    <source>
        <dbReference type="SAM" id="Phobius"/>
    </source>
</evidence>
<feature type="domain" description="ABC transporter" evidence="8">
    <location>
        <begin position="486"/>
        <end position="714"/>
    </location>
</feature>
<dbReference type="SUPFAM" id="SSF52540">
    <property type="entry name" value="P-loop containing nucleoside triphosphate hydrolases"/>
    <property type="match status" value="1"/>
</dbReference>
<keyword evidence="2 7" id="KW-0812">Transmembrane</keyword>
<comment type="subcellular location">
    <subcellularLocation>
        <location evidence="1">Cell membrane</location>
        <topology evidence="1">Multi-pass membrane protein</topology>
    </subcellularLocation>
</comment>
<dbReference type="Gene3D" id="1.20.1560.10">
    <property type="entry name" value="ABC transporter type 1, transmembrane domain"/>
    <property type="match status" value="1"/>
</dbReference>
<evidence type="ECO:0000313" key="10">
    <source>
        <dbReference type="EMBL" id="PSW18215.1"/>
    </source>
</evidence>
<feature type="transmembrane region" description="Helical" evidence="7">
    <location>
        <begin position="172"/>
        <end position="195"/>
    </location>
</feature>
<dbReference type="PROSITE" id="PS50893">
    <property type="entry name" value="ABC_TRANSPORTER_2"/>
    <property type="match status" value="1"/>
</dbReference>
<dbReference type="SMART" id="SM00382">
    <property type="entry name" value="AAA"/>
    <property type="match status" value="1"/>
</dbReference>
<proteinExistence type="predicted"/>
<name>A0A2T3NPL8_9GAMM</name>
<feature type="domain" description="ABC transmembrane type-1" evidence="9">
    <location>
        <begin position="172"/>
        <end position="452"/>
    </location>
</feature>
<dbReference type="PANTHER" id="PTHR24221:SF248">
    <property type="entry name" value="ABC TRANSPORTER TRANSMEMBRANE REGION"/>
    <property type="match status" value="1"/>
</dbReference>
<dbReference type="Pfam" id="PF00664">
    <property type="entry name" value="ABC_membrane"/>
    <property type="match status" value="1"/>
</dbReference>
<dbReference type="Pfam" id="PF00005">
    <property type="entry name" value="ABC_tran"/>
    <property type="match status" value="1"/>
</dbReference>
<evidence type="ECO:0000259" key="9">
    <source>
        <dbReference type="PROSITE" id="PS50929"/>
    </source>
</evidence>
<evidence type="ECO:0000259" key="8">
    <source>
        <dbReference type="PROSITE" id="PS50893"/>
    </source>
</evidence>
<reference evidence="10 11" key="1">
    <citation type="submission" date="2018-01" db="EMBL/GenBank/DDBJ databases">
        <title>Whole genome sequencing of Histamine producing bacteria.</title>
        <authorList>
            <person name="Butler K."/>
        </authorList>
    </citation>
    <scope>NUCLEOTIDE SEQUENCE [LARGE SCALE GENOMIC DNA]</scope>
    <source>
        <strain evidence="10 11">DSM 100436</strain>
    </source>
</reference>
<evidence type="ECO:0008006" key="12">
    <source>
        <dbReference type="Google" id="ProtNLM"/>
    </source>
</evidence>
<feature type="transmembrane region" description="Helical" evidence="7">
    <location>
        <begin position="310"/>
        <end position="329"/>
    </location>
</feature>
<organism evidence="10 11">
    <name type="scientific">Photobacterium sanctipauli</name>
    <dbReference type="NCBI Taxonomy" id="1342794"/>
    <lineage>
        <taxon>Bacteria</taxon>
        <taxon>Pseudomonadati</taxon>
        <taxon>Pseudomonadota</taxon>
        <taxon>Gammaproteobacteria</taxon>
        <taxon>Vibrionales</taxon>
        <taxon>Vibrionaceae</taxon>
        <taxon>Photobacterium</taxon>
    </lineage>
</organism>
<evidence type="ECO:0000256" key="6">
    <source>
        <dbReference type="ARBA" id="ARBA00023136"/>
    </source>
</evidence>
<dbReference type="GO" id="GO:0005524">
    <property type="term" value="F:ATP binding"/>
    <property type="evidence" value="ECO:0007669"/>
    <property type="project" value="UniProtKB-KW"/>
</dbReference>
<dbReference type="SUPFAM" id="SSF90123">
    <property type="entry name" value="ABC transporter transmembrane region"/>
    <property type="match status" value="1"/>
</dbReference>
<dbReference type="InterPro" id="IPR003439">
    <property type="entry name" value="ABC_transporter-like_ATP-bd"/>
</dbReference>
<evidence type="ECO:0000313" key="11">
    <source>
        <dbReference type="Proteomes" id="UP000241771"/>
    </source>
</evidence>
<dbReference type="InterPro" id="IPR003593">
    <property type="entry name" value="AAA+_ATPase"/>
</dbReference>
<dbReference type="EMBL" id="PYMA01000012">
    <property type="protein sequence ID" value="PSW18215.1"/>
    <property type="molecule type" value="Genomic_DNA"/>
</dbReference>
<dbReference type="PANTHER" id="PTHR24221">
    <property type="entry name" value="ATP-BINDING CASSETTE SUB-FAMILY B"/>
    <property type="match status" value="1"/>
</dbReference>
<dbReference type="PROSITE" id="PS50929">
    <property type="entry name" value="ABC_TM1F"/>
    <property type="match status" value="1"/>
</dbReference>
<feature type="transmembrane region" description="Helical" evidence="7">
    <location>
        <begin position="207"/>
        <end position="224"/>
    </location>
</feature>
<comment type="caution">
    <text evidence="10">The sequence shown here is derived from an EMBL/GenBank/DDBJ whole genome shotgun (WGS) entry which is preliminary data.</text>
</comment>
<dbReference type="GO" id="GO:0005886">
    <property type="term" value="C:plasma membrane"/>
    <property type="evidence" value="ECO:0007669"/>
    <property type="project" value="UniProtKB-SubCell"/>
</dbReference>
<gene>
    <name evidence="10" type="ORF">C9I98_17705</name>
</gene>
<keyword evidence="6 7" id="KW-0472">Membrane</keyword>
<evidence type="ECO:0000256" key="1">
    <source>
        <dbReference type="ARBA" id="ARBA00004651"/>
    </source>
</evidence>
<dbReference type="AlphaFoldDB" id="A0A2T3NPL8"/>
<evidence type="ECO:0000256" key="2">
    <source>
        <dbReference type="ARBA" id="ARBA00022692"/>
    </source>
</evidence>
<dbReference type="GO" id="GO:0140359">
    <property type="term" value="F:ABC-type transporter activity"/>
    <property type="evidence" value="ECO:0007669"/>
    <property type="project" value="InterPro"/>
</dbReference>
<dbReference type="Gene3D" id="3.40.50.300">
    <property type="entry name" value="P-loop containing nucleotide triphosphate hydrolases"/>
    <property type="match status" value="1"/>
</dbReference>
<evidence type="ECO:0000256" key="5">
    <source>
        <dbReference type="ARBA" id="ARBA00022989"/>
    </source>
</evidence>
<protein>
    <recommendedName>
        <fullName evidence="12">ABC transporter permease</fullName>
    </recommendedName>
</protein>
<keyword evidence="11" id="KW-1185">Reference proteome</keyword>
<accession>A0A2T3NPL8</accession>
<dbReference type="InterPro" id="IPR027417">
    <property type="entry name" value="P-loop_NTPase"/>
</dbReference>
<dbReference type="GO" id="GO:0034040">
    <property type="term" value="F:ATPase-coupled lipid transmembrane transporter activity"/>
    <property type="evidence" value="ECO:0007669"/>
    <property type="project" value="TreeGrafter"/>
</dbReference>
<feature type="transmembrane region" description="Helical" evidence="7">
    <location>
        <begin position="280"/>
        <end position="304"/>
    </location>
</feature>
<feature type="transmembrane region" description="Helical" evidence="7">
    <location>
        <begin position="392"/>
        <end position="413"/>
    </location>
</feature>
<keyword evidence="3" id="KW-0547">Nucleotide-binding</keyword>
<keyword evidence="5 7" id="KW-1133">Transmembrane helix</keyword>
<dbReference type="InterPro" id="IPR036640">
    <property type="entry name" value="ABC1_TM_sf"/>
</dbReference>
<dbReference type="RefSeq" id="WP_036816383.1">
    <property type="nucleotide sequence ID" value="NZ_JGVO01000025.1"/>
</dbReference>